<organism evidence="1 2">
    <name type="scientific">Microbulbifer salipaludis</name>
    <dbReference type="NCBI Taxonomy" id="187980"/>
    <lineage>
        <taxon>Bacteria</taxon>
        <taxon>Pseudomonadati</taxon>
        <taxon>Pseudomonadota</taxon>
        <taxon>Gammaproteobacteria</taxon>
        <taxon>Cellvibrionales</taxon>
        <taxon>Microbulbiferaceae</taxon>
        <taxon>Microbulbifer</taxon>
    </lineage>
</organism>
<gene>
    <name evidence="1" type="ORF">JF535_09130</name>
</gene>
<name>A0ABS3E7H4_9GAMM</name>
<evidence type="ECO:0008006" key="3">
    <source>
        <dbReference type="Google" id="ProtNLM"/>
    </source>
</evidence>
<reference evidence="1 2" key="1">
    <citation type="submission" date="2020-12" db="EMBL/GenBank/DDBJ databases">
        <title>Oil enriched cultivation method for isolating marine PHA-producing bacteria.</title>
        <authorList>
            <person name="Zheng W."/>
            <person name="Yu S."/>
            <person name="Huang Y."/>
        </authorList>
    </citation>
    <scope>NUCLEOTIDE SEQUENCE [LARGE SCALE GENOMIC DNA]</scope>
    <source>
        <strain evidence="1 2">SN0-2</strain>
    </source>
</reference>
<proteinExistence type="predicted"/>
<evidence type="ECO:0000313" key="2">
    <source>
        <dbReference type="Proteomes" id="UP000664293"/>
    </source>
</evidence>
<dbReference type="EMBL" id="JAEKJR010000002">
    <property type="protein sequence ID" value="MBN8431009.1"/>
    <property type="molecule type" value="Genomic_DNA"/>
</dbReference>
<dbReference type="RefSeq" id="WP_207001391.1">
    <property type="nucleotide sequence ID" value="NZ_JAEKJR010000002.1"/>
</dbReference>
<dbReference type="Proteomes" id="UP000664293">
    <property type="component" value="Unassembled WGS sequence"/>
</dbReference>
<evidence type="ECO:0000313" key="1">
    <source>
        <dbReference type="EMBL" id="MBN8431009.1"/>
    </source>
</evidence>
<comment type="caution">
    <text evidence="1">The sequence shown here is derived from an EMBL/GenBank/DDBJ whole genome shotgun (WGS) entry which is preliminary data.</text>
</comment>
<keyword evidence="2" id="KW-1185">Reference proteome</keyword>
<protein>
    <recommendedName>
        <fullName evidence="3">DUF2059 domain-containing protein</fullName>
    </recommendedName>
</protein>
<accession>A0ABS3E7H4</accession>
<sequence>MDEIKLNFALSTSRQCPAGKFEDNLMQALLLIALLIISTSVMADDIDSIIEYSGIRETLAETNQAFLQDAYQDNPGLSEKSDLVERYFSENIELSNFRPELERLLKDNFSTAELRAISNALSGSEKKSDRFQFYGTELGQRWLTVDGQFSDIVLLGAAKKIMDPDNGLANFLHNN</sequence>